<dbReference type="EMBL" id="BAAAZI010000007">
    <property type="protein sequence ID" value="GAA4139779.1"/>
    <property type="molecule type" value="Genomic_DNA"/>
</dbReference>
<dbReference type="Proteomes" id="UP001500101">
    <property type="component" value="Unassembled WGS sequence"/>
</dbReference>
<reference evidence="2" key="1">
    <citation type="journal article" date="2019" name="Int. J. Syst. Evol. Microbiol.">
        <title>The Global Catalogue of Microorganisms (GCM) 10K type strain sequencing project: providing services to taxonomists for standard genome sequencing and annotation.</title>
        <authorList>
            <consortium name="The Broad Institute Genomics Platform"/>
            <consortium name="The Broad Institute Genome Sequencing Center for Infectious Disease"/>
            <person name="Wu L."/>
            <person name="Ma J."/>
        </authorList>
    </citation>
    <scope>NUCLEOTIDE SEQUENCE [LARGE SCALE GENOMIC DNA]</scope>
    <source>
        <strain evidence="2">JCM 16704</strain>
    </source>
</reference>
<sequence length="72" mass="8205">MNFKDENDLADLKIKRKYVKPSIEEILVQMESEIAAGSAVVNPIGPTNNSLMYEWEKGEDEVVSEYGDKVIW</sequence>
<proteinExistence type="predicted"/>
<accession>A0ABP7YQD5</accession>
<comment type="caution">
    <text evidence="1">The sequence shown here is derived from an EMBL/GenBank/DDBJ whole genome shotgun (WGS) entry which is preliminary data.</text>
</comment>
<evidence type="ECO:0000313" key="1">
    <source>
        <dbReference type="EMBL" id="GAA4139779.1"/>
    </source>
</evidence>
<keyword evidence="2" id="KW-1185">Reference proteome</keyword>
<protein>
    <submittedName>
        <fullName evidence="1">Uncharacterized protein</fullName>
    </submittedName>
</protein>
<name>A0ABP7YQD5_9SPHI</name>
<gene>
    <name evidence="1" type="ORF">GCM10022216_18270</name>
</gene>
<dbReference type="RefSeq" id="WP_344674393.1">
    <property type="nucleotide sequence ID" value="NZ_BAAAZI010000007.1"/>
</dbReference>
<evidence type="ECO:0000313" key="2">
    <source>
        <dbReference type="Proteomes" id="UP001500101"/>
    </source>
</evidence>
<organism evidence="1 2">
    <name type="scientific">Sphingobacterium kyonggiense</name>
    <dbReference type="NCBI Taxonomy" id="714075"/>
    <lineage>
        <taxon>Bacteria</taxon>
        <taxon>Pseudomonadati</taxon>
        <taxon>Bacteroidota</taxon>
        <taxon>Sphingobacteriia</taxon>
        <taxon>Sphingobacteriales</taxon>
        <taxon>Sphingobacteriaceae</taxon>
        <taxon>Sphingobacterium</taxon>
    </lineage>
</organism>